<dbReference type="InterPro" id="IPR027417">
    <property type="entry name" value="P-loop_NTPase"/>
</dbReference>
<name>A0A0C9UKG6_SPHS4</name>
<dbReference type="PANTHER" id="PTHR10039:SF16">
    <property type="entry name" value="GPI INOSITOL-DEACYLASE"/>
    <property type="match status" value="1"/>
</dbReference>
<dbReference type="HOGENOM" id="CLU_947218_0_0_1"/>
<dbReference type="InterPro" id="IPR007111">
    <property type="entry name" value="NACHT_NTPase"/>
</dbReference>
<dbReference type="OrthoDB" id="7464126at2759"/>
<dbReference type="AlphaFoldDB" id="A0A0C9UKG6"/>
<dbReference type="InterPro" id="IPR056884">
    <property type="entry name" value="NPHP3-like_N"/>
</dbReference>
<proteinExistence type="predicted"/>
<dbReference type="PROSITE" id="PS50837">
    <property type="entry name" value="NACHT"/>
    <property type="match status" value="1"/>
</dbReference>
<keyword evidence="4" id="KW-1185">Reference proteome</keyword>
<sequence length="294" mass="33036">MSSWNWSMIPSSAELERFRAGGGEFLWLHGAPGAGKIILSGSIIAALSDHVEAKSENGLAYFFVSYTDKAKQNTFNMLSSDCCTAGSAYLKHSTRKIITRLAQCLRQIYIVIDGLDEIEVVERDGLMEALNDITANSRLSNINSIVTNRREPYLVDRFRNLLLEEIYLTTSKVDEDIKLYVTEIVDTAPELSKWSVELKAEIVQTLTDMAKGMLCWVEYQMESLNKCRQLYDVKEVLASLPKTLDGTCKGILLGAEEEDRVYVARLLAWVTFTSTPLCLTILAEIIVFDRILPN</sequence>
<reference evidence="3 4" key="1">
    <citation type="submission" date="2014-06" db="EMBL/GenBank/DDBJ databases">
        <title>Evolutionary Origins and Diversification of the Mycorrhizal Mutualists.</title>
        <authorList>
            <consortium name="DOE Joint Genome Institute"/>
            <consortium name="Mycorrhizal Genomics Consortium"/>
            <person name="Kohler A."/>
            <person name="Kuo A."/>
            <person name="Nagy L.G."/>
            <person name="Floudas D."/>
            <person name="Copeland A."/>
            <person name="Barry K.W."/>
            <person name="Cichocki N."/>
            <person name="Veneault-Fourrey C."/>
            <person name="LaButti K."/>
            <person name="Lindquist E.A."/>
            <person name="Lipzen A."/>
            <person name="Lundell T."/>
            <person name="Morin E."/>
            <person name="Murat C."/>
            <person name="Riley R."/>
            <person name="Ohm R."/>
            <person name="Sun H."/>
            <person name="Tunlid A."/>
            <person name="Henrissat B."/>
            <person name="Grigoriev I.V."/>
            <person name="Hibbett D.S."/>
            <person name="Martin F."/>
        </authorList>
    </citation>
    <scope>NUCLEOTIDE SEQUENCE [LARGE SCALE GENOMIC DNA]</scope>
    <source>
        <strain evidence="3 4">SS14</strain>
    </source>
</reference>
<accession>A0A0C9UKG6</accession>
<protein>
    <recommendedName>
        <fullName evidence="2">NACHT domain-containing protein</fullName>
    </recommendedName>
</protein>
<organism evidence="3 4">
    <name type="scientific">Sphaerobolus stellatus (strain SS14)</name>
    <dbReference type="NCBI Taxonomy" id="990650"/>
    <lineage>
        <taxon>Eukaryota</taxon>
        <taxon>Fungi</taxon>
        <taxon>Dikarya</taxon>
        <taxon>Basidiomycota</taxon>
        <taxon>Agaricomycotina</taxon>
        <taxon>Agaricomycetes</taxon>
        <taxon>Phallomycetidae</taxon>
        <taxon>Geastrales</taxon>
        <taxon>Sphaerobolaceae</taxon>
        <taxon>Sphaerobolus</taxon>
    </lineage>
</organism>
<feature type="domain" description="NACHT" evidence="2">
    <location>
        <begin position="24"/>
        <end position="149"/>
    </location>
</feature>
<dbReference type="Pfam" id="PF24883">
    <property type="entry name" value="NPHP3_N"/>
    <property type="match status" value="2"/>
</dbReference>
<evidence type="ECO:0000313" key="4">
    <source>
        <dbReference type="Proteomes" id="UP000054279"/>
    </source>
</evidence>
<evidence type="ECO:0000259" key="2">
    <source>
        <dbReference type="PROSITE" id="PS50837"/>
    </source>
</evidence>
<evidence type="ECO:0000256" key="1">
    <source>
        <dbReference type="ARBA" id="ARBA00022737"/>
    </source>
</evidence>
<dbReference type="EMBL" id="KN837122">
    <property type="protein sequence ID" value="KIJ43578.1"/>
    <property type="molecule type" value="Genomic_DNA"/>
</dbReference>
<dbReference type="Proteomes" id="UP000054279">
    <property type="component" value="Unassembled WGS sequence"/>
</dbReference>
<dbReference type="Gene3D" id="3.40.50.300">
    <property type="entry name" value="P-loop containing nucleotide triphosphate hydrolases"/>
    <property type="match status" value="1"/>
</dbReference>
<dbReference type="SUPFAM" id="SSF52540">
    <property type="entry name" value="P-loop containing nucleoside triphosphate hydrolases"/>
    <property type="match status" value="1"/>
</dbReference>
<keyword evidence="1" id="KW-0677">Repeat</keyword>
<evidence type="ECO:0000313" key="3">
    <source>
        <dbReference type="EMBL" id="KIJ43578.1"/>
    </source>
</evidence>
<gene>
    <name evidence="3" type="ORF">M422DRAFT_253160</name>
</gene>
<dbReference type="PANTHER" id="PTHR10039">
    <property type="entry name" value="AMELOGENIN"/>
    <property type="match status" value="1"/>
</dbReference>